<dbReference type="Pfam" id="PF01683">
    <property type="entry name" value="EB"/>
    <property type="match status" value="2"/>
</dbReference>
<proteinExistence type="predicted"/>
<keyword evidence="1" id="KW-0732">Signal</keyword>
<evidence type="ECO:0000313" key="3">
    <source>
        <dbReference type="EMBL" id="VDP13096.1"/>
    </source>
</evidence>
<evidence type="ECO:0000259" key="2">
    <source>
        <dbReference type="Pfam" id="PF01683"/>
    </source>
</evidence>
<feature type="signal peptide" evidence="1">
    <location>
        <begin position="1"/>
        <end position="20"/>
    </location>
</feature>
<protein>
    <submittedName>
        <fullName evidence="5">EB domain-containing protein</fullName>
    </submittedName>
</protein>
<evidence type="ECO:0000256" key="1">
    <source>
        <dbReference type="SAM" id="SignalP"/>
    </source>
</evidence>
<dbReference type="PROSITE" id="PS51257">
    <property type="entry name" value="PROKAR_LIPOPROTEIN"/>
    <property type="match status" value="1"/>
</dbReference>
<evidence type="ECO:0000313" key="5">
    <source>
        <dbReference type="WBParaSite" id="SBAD_0000771801-mRNA-1"/>
    </source>
</evidence>
<feature type="chain" id="PRO_5043140229" evidence="1">
    <location>
        <begin position="21"/>
        <end position="339"/>
    </location>
</feature>
<name>A0A183IUZ2_9BILA</name>
<reference evidence="3 4" key="2">
    <citation type="submission" date="2018-11" db="EMBL/GenBank/DDBJ databases">
        <authorList>
            <consortium name="Pathogen Informatics"/>
        </authorList>
    </citation>
    <scope>NUCLEOTIDE SEQUENCE [LARGE SCALE GENOMIC DNA]</scope>
</reference>
<dbReference type="InterPro" id="IPR006149">
    <property type="entry name" value="EB_dom"/>
</dbReference>
<dbReference type="EMBL" id="UZAM01010624">
    <property type="protein sequence ID" value="VDP13096.1"/>
    <property type="molecule type" value="Genomic_DNA"/>
</dbReference>
<dbReference type="OrthoDB" id="5912242at2759"/>
<dbReference type="AlphaFoldDB" id="A0A183IUZ2"/>
<accession>A0A183IUZ2</accession>
<organism evidence="5">
    <name type="scientific">Soboliphyme baturini</name>
    <dbReference type="NCBI Taxonomy" id="241478"/>
    <lineage>
        <taxon>Eukaryota</taxon>
        <taxon>Metazoa</taxon>
        <taxon>Ecdysozoa</taxon>
        <taxon>Nematoda</taxon>
        <taxon>Enoplea</taxon>
        <taxon>Dorylaimia</taxon>
        <taxon>Dioctophymatida</taxon>
        <taxon>Dioctophymatoidea</taxon>
        <taxon>Soboliphymatidae</taxon>
        <taxon>Soboliphyme</taxon>
    </lineage>
</organism>
<keyword evidence="4" id="KW-1185">Reference proteome</keyword>
<dbReference type="WBParaSite" id="SBAD_0000771801-mRNA-1">
    <property type="protein sequence ID" value="SBAD_0000771801-mRNA-1"/>
    <property type="gene ID" value="SBAD_0000771801"/>
</dbReference>
<dbReference type="Proteomes" id="UP000270296">
    <property type="component" value="Unassembled WGS sequence"/>
</dbReference>
<gene>
    <name evidence="3" type="ORF">SBAD_LOCUS7439</name>
</gene>
<evidence type="ECO:0000313" key="4">
    <source>
        <dbReference type="Proteomes" id="UP000270296"/>
    </source>
</evidence>
<reference evidence="5" key="1">
    <citation type="submission" date="2016-06" db="UniProtKB">
        <authorList>
            <consortium name="WormBaseParasite"/>
        </authorList>
    </citation>
    <scope>IDENTIFICATION</scope>
</reference>
<feature type="domain" description="EB" evidence="2">
    <location>
        <begin position="221"/>
        <end position="272"/>
    </location>
</feature>
<sequence>MRWWRVMLVLLLCAVSGCRSGLSEAGVGIVGYQCSESGTCADPNSECRFNRCHCKRGFDVTFSQYGCVKRKKLLESCTKSGQCISPFSMCDGSKCVCQKGFKEKNGACVPRKYSCMSETQPLKGEDGSVSVCRLVNGEDTCPTGSYCVSFSERHDVAQCHETMVQYGICCPTPEANVMPNPKCPVGDTFVNFTECQNFELYRFHYDPHVHSNAKVCCVRACPFNFVYVEGECYPIRFLPGEPCTVDEQCNCGYCKDGVCACKNKYLELYGKCYGKESLSSFTDLNRPSLISVEKRCLFSDHPVQDEKRCSREAPECPEHHICIQELNLCCMPSPVFGAR</sequence>
<feature type="domain" description="EB" evidence="2">
    <location>
        <begin position="66"/>
        <end position="108"/>
    </location>
</feature>